<proteinExistence type="predicted"/>
<keyword evidence="2 5" id="KW-0812">Transmembrane</keyword>
<keyword evidence="4 5" id="KW-0472">Membrane</keyword>
<dbReference type="CDD" id="cd17323">
    <property type="entry name" value="MFS_Tpo1_MDR_like"/>
    <property type="match status" value="1"/>
</dbReference>
<organism evidence="7 8">
    <name type="scientific">Sporormia fimetaria CBS 119925</name>
    <dbReference type="NCBI Taxonomy" id="1340428"/>
    <lineage>
        <taxon>Eukaryota</taxon>
        <taxon>Fungi</taxon>
        <taxon>Dikarya</taxon>
        <taxon>Ascomycota</taxon>
        <taxon>Pezizomycotina</taxon>
        <taxon>Dothideomycetes</taxon>
        <taxon>Pleosporomycetidae</taxon>
        <taxon>Pleosporales</taxon>
        <taxon>Sporormiaceae</taxon>
        <taxon>Sporormia</taxon>
    </lineage>
</organism>
<evidence type="ECO:0000256" key="1">
    <source>
        <dbReference type="ARBA" id="ARBA00004141"/>
    </source>
</evidence>
<dbReference type="SUPFAM" id="SSF103473">
    <property type="entry name" value="MFS general substrate transporter"/>
    <property type="match status" value="1"/>
</dbReference>
<dbReference type="AlphaFoldDB" id="A0A6A6UXU4"/>
<evidence type="ECO:0000256" key="4">
    <source>
        <dbReference type="ARBA" id="ARBA00023136"/>
    </source>
</evidence>
<reference evidence="7" key="1">
    <citation type="journal article" date="2020" name="Stud. Mycol.">
        <title>101 Dothideomycetes genomes: a test case for predicting lifestyles and emergence of pathogens.</title>
        <authorList>
            <person name="Haridas S."/>
            <person name="Albert R."/>
            <person name="Binder M."/>
            <person name="Bloem J."/>
            <person name="Labutti K."/>
            <person name="Salamov A."/>
            <person name="Andreopoulos B."/>
            <person name="Baker S."/>
            <person name="Barry K."/>
            <person name="Bills G."/>
            <person name="Bluhm B."/>
            <person name="Cannon C."/>
            <person name="Castanera R."/>
            <person name="Culley D."/>
            <person name="Daum C."/>
            <person name="Ezra D."/>
            <person name="Gonzalez J."/>
            <person name="Henrissat B."/>
            <person name="Kuo A."/>
            <person name="Liang C."/>
            <person name="Lipzen A."/>
            <person name="Lutzoni F."/>
            <person name="Magnuson J."/>
            <person name="Mondo S."/>
            <person name="Nolan M."/>
            <person name="Ohm R."/>
            <person name="Pangilinan J."/>
            <person name="Park H.-J."/>
            <person name="Ramirez L."/>
            <person name="Alfaro M."/>
            <person name="Sun H."/>
            <person name="Tritt A."/>
            <person name="Yoshinaga Y."/>
            <person name="Zwiers L.-H."/>
            <person name="Turgeon B."/>
            <person name="Goodwin S."/>
            <person name="Spatafora J."/>
            <person name="Crous P."/>
            <person name="Grigoriev I."/>
        </authorList>
    </citation>
    <scope>NUCLEOTIDE SEQUENCE</scope>
    <source>
        <strain evidence="7">CBS 119925</strain>
    </source>
</reference>
<accession>A0A6A6UXU4</accession>
<feature type="transmembrane region" description="Helical" evidence="5">
    <location>
        <begin position="511"/>
        <end position="530"/>
    </location>
</feature>
<dbReference type="PROSITE" id="PS50850">
    <property type="entry name" value="MFS"/>
    <property type="match status" value="1"/>
</dbReference>
<dbReference type="FunFam" id="1.20.1250.20:FF:000011">
    <property type="entry name" value="MFS multidrug transporter, putative"/>
    <property type="match status" value="1"/>
</dbReference>
<feature type="transmembrane region" description="Helical" evidence="5">
    <location>
        <begin position="473"/>
        <end position="499"/>
    </location>
</feature>
<comment type="subcellular location">
    <subcellularLocation>
        <location evidence="1">Membrane</location>
        <topology evidence="1">Multi-pass membrane protein</topology>
    </subcellularLocation>
</comment>
<keyword evidence="3 5" id="KW-1133">Transmembrane helix</keyword>
<feature type="transmembrane region" description="Helical" evidence="5">
    <location>
        <begin position="249"/>
        <end position="271"/>
    </location>
</feature>
<evidence type="ECO:0000256" key="2">
    <source>
        <dbReference type="ARBA" id="ARBA00022692"/>
    </source>
</evidence>
<feature type="transmembrane region" description="Helical" evidence="5">
    <location>
        <begin position="368"/>
        <end position="388"/>
    </location>
</feature>
<dbReference type="InterPro" id="IPR036259">
    <property type="entry name" value="MFS_trans_sf"/>
</dbReference>
<evidence type="ECO:0000256" key="5">
    <source>
        <dbReference type="SAM" id="Phobius"/>
    </source>
</evidence>
<dbReference type="PANTHER" id="PTHR23502">
    <property type="entry name" value="MAJOR FACILITATOR SUPERFAMILY"/>
    <property type="match status" value="1"/>
</dbReference>
<dbReference type="GO" id="GO:0022857">
    <property type="term" value="F:transmembrane transporter activity"/>
    <property type="evidence" value="ECO:0007669"/>
    <property type="project" value="InterPro"/>
</dbReference>
<evidence type="ECO:0000256" key="3">
    <source>
        <dbReference type="ARBA" id="ARBA00022989"/>
    </source>
</evidence>
<keyword evidence="8" id="KW-1185">Reference proteome</keyword>
<dbReference type="InterPro" id="IPR020846">
    <property type="entry name" value="MFS_dom"/>
</dbReference>
<feature type="transmembrane region" description="Helical" evidence="5">
    <location>
        <begin position="416"/>
        <end position="434"/>
    </location>
</feature>
<feature type="transmembrane region" description="Helical" evidence="5">
    <location>
        <begin position="94"/>
        <end position="115"/>
    </location>
</feature>
<dbReference type="Gene3D" id="1.20.1250.20">
    <property type="entry name" value="MFS general substrate transporter like domains"/>
    <property type="match status" value="1"/>
</dbReference>
<dbReference type="Proteomes" id="UP000799440">
    <property type="component" value="Unassembled WGS sequence"/>
</dbReference>
<dbReference type="Pfam" id="PF07690">
    <property type="entry name" value="MFS_1"/>
    <property type="match status" value="1"/>
</dbReference>
<feature type="transmembrane region" description="Helical" evidence="5">
    <location>
        <begin position="135"/>
        <end position="154"/>
    </location>
</feature>
<evidence type="ECO:0000259" key="6">
    <source>
        <dbReference type="PROSITE" id="PS50850"/>
    </source>
</evidence>
<feature type="domain" description="Major facilitator superfamily (MFS) profile" evidence="6">
    <location>
        <begin position="96"/>
        <end position="534"/>
    </location>
</feature>
<name>A0A6A6UXU4_9PLEO</name>
<evidence type="ECO:0000313" key="8">
    <source>
        <dbReference type="Proteomes" id="UP000799440"/>
    </source>
</evidence>
<gene>
    <name evidence="7" type="ORF">M011DRAFT_462489</name>
</gene>
<dbReference type="InterPro" id="IPR011701">
    <property type="entry name" value="MFS"/>
</dbReference>
<evidence type="ECO:0000313" key="7">
    <source>
        <dbReference type="EMBL" id="KAF2742336.1"/>
    </source>
</evidence>
<dbReference type="EMBL" id="MU006610">
    <property type="protein sequence ID" value="KAF2742336.1"/>
    <property type="molecule type" value="Genomic_DNA"/>
</dbReference>
<protein>
    <submittedName>
        <fullName evidence="7">MFS general substrate transporter</fullName>
    </submittedName>
</protein>
<sequence length="579" mass="63484">MPSSAHEPLIAEPRLPRFSFEGGQQTAPVRYGVPLEGQWDEEHAVYDCLGRPEDSTAHPDTVPLRRKQLEEIVVAFNGDDDRRNPLQWTQRKKWGITLLVSLFTFVSPVSTTMVTPALPDIGDQLGIPEGYRQQLVMSIFLLGYALGPFVLGPLSELYGRGRVLQCSNLMYLIFNTACGVAQTKEQLLTFRFLAGMGGSAPQALSNGVLADMWTKETRGLGQSIYGYATWTAPCIAPIWGAFMAKSANWRWIFLSVSIFDAVLLFVSFFLLRETYAPVILTHEAAKIQKLLPASSAIVVRTEYDSKDRYSKILQKRLRLPLIMLFTHPAVQVPSLFRSYLYGTMYLVLSTFPMVFEESYGQEPLVASLHYLALMVGFFIGLEISHRAIDKLYARLKSHHSLPPGTHGPPEWRLPPLILGGILSPLGLLLYGWTAHSRTHWIAPDIGAILLGCGLIIAFQCTQAYTTDTYGARYAASAGAVAAFTRTMCGFGFPLFATSIYEALSVGGGNSLLAGLSAVLLVGAAGGLWVWGEALRRVSKRGLDGEDGRYGIGCGPGEKGGVGCLDTSFLGVWRAWRAKG</sequence>
<feature type="transmembrane region" description="Helical" evidence="5">
    <location>
        <begin position="440"/>
        <end position="461"/>
    </location>
</feature>
<dbReference type="PANTHER" id="PTHR23502:SF60">
    <property type="entry name" value="MAJOR FACILITATOR SUPERFAMILY (MFS) PROFILE DOMAIN-CONTAINING PROTEIN-RELATED"/>
    <property type="match status" value="1"/>
</dbReference>
<feature type="transmembrane region" description="Helical" evidence="5">
    <location>
        <begin position="224"/>
        <end position="243"/>
    </location>
</feature>
<dbReference type="OrthoDB" id="6770063at2759"/>
<dbReference type="GO" id="GO:0016020">
    <property type="term" value="C:membrane"/>
    <property type="evidence" value="ECO:0007669"/>
    <property type="project" value="UniProtKB-SubCell"/>
</dbReference>
<feature type="transmembrane region" description="Helical" evidence="5">
    <location>
        <begin position="321"/>
        <end position="348"/>
    </location>
</feature>